<dbReference type="InterPro" id="IPR027073">
    <property type="entry name" value="5_3_exoribonuclease"/>
</dbReference>
<dbReference type="AlphaFoldDB" id="A0A5B8MKG5"/>
<dbReference type="GO" id="GO:0006397">
    <property type="term" value="P:mRNA processing"/>
    <property type="evidence" value="ECO:0007669"/>
    <property type="project" value="UniProtKB-UniRule"/>
</dbReference>
<feature type="region of interest" description="Disordered" evidence="9">
    <location>
        <begin position="859"/>
        <end position="892"/>
    </location>
</feature>
<organism evidence="12 13">
    <name type="scientific">Chloropicon primus</name>
    <dbReference type="NCBI Taxonomy" id="1764295"/>
    <lineage>
        <taxon>Eukaryota</taxon>
        <taxon>Viridiplantae</taxon>
        <taxon>Chlorophyta</taxon>
        <taxon>Chloropicophyceae</taxon>
        <taxon>Chloropicales</taxon>
        <taxon>Chloropicaceae</taxon>
        <taxon>Chloropicon</taxon>
    </lineage>
</organism>
<evidence type="ECO:0000313" key="13">
    <source>
        <dbReference type="Proteomes" id="UP000316726"/>
    </source>
</evidence>
<evidence type="ECO:0000256" key="2">
    <source>
        <dbReference type="ARBA" id="ARBA00006994"/>
    </source>
</evidence>
<dbReference type="OrthoDB" id="372487at2759"/>
<dbReference type="Pfam" id="PF03159">
    <property type="entry name" value="XRN_N"/>
    <property type="match status" value="1"/>
</dbReference>
<dbReference type="STRING" id="1764295.A0A5B8MKG5"/>
<evidence type="ECO:0000256" key="8">
    <source>
        <dbReference type="PIRNR" id="PIRNR037239"/>
    </source>
</evidence>
<sequence length="892" mass="101136">MGVPAFYRWLSERYPRIVKDIREVENEVVDGEIIPVNTVEPNPNGEEFDNLYLDMNGIIHPCFHPEGRPAPTLESEVFECMFEYIDRIFAIVRPRKLLFMAIDGVAPRAKMNQQRSRRFRAAQENKEKMETEEKIRKEFAQRGIKLSAVDESEVMDSNVITPGTPFMHRLSTALQYYIHKKINEDPGWRKINVVLSDSNVPGEGEHKVVDFIRRQRGLEGWNPNTRHVLYGLDADLIMLALATHEPYFYILREVVVQTKASSMQADVQMHLFQMNQEENKKKSQRELLLEISRIDRKPYQMVHISTLREYLILDMGNTAVKPSFKVDPERLIDDFILLCFFCGNDFLPHMPTLEIREGALNLLISVYQHTMPKIGHLSKGEHINMKRMEVFVERVSMCEQAIFQKRNFLQQRQKSRQRQQLEADRRRQLDQQARARASAEAASAAKAAERESNRSAADLLRDRLLKKGGGEGSKGDSSPAAGEKEEGACKEATKEEEENFKKQLSETVKKSGDKLKEILFAPDKIRLGEDGWKDRYYAEKFHVSTTAAIDKLKSEVVQNYVEGLCWVMKYYYQGCPSWSWYFRYHYAPFASDLRGLDKLDIQFDLDKPFKPLDQLMAVLPPASSHCMPPAYKELMTSSDSPIADFYPETFPVDPNGKRYSWMHIALLPFIDEKRLLASIRPLESTLNAEETRRNSLLSTVMVIHKSHPLAWSLLELEAKTEKKACAIQAEKNNCISGTAVIPDGAVGLCPKVIRSCWDVFPDVQRNSALGFSYQFPAEQVHIPRPLKGTEMPAKVLRDGDTPMAPEIWHETRGHGGGRGGHGGRGGYGGGGRGRGWQGHHGGGSGHFAQQEILQHNAHGMIYGNGGGGRGGGGRGGGGGGRHQQWGWGQQRR</sequence>
<feature type="compositionally biased region" description="Basic and acidic residues" evidence="9">
    <location>
        <begin position="447"/>
        <end position="469"/>
    </location>
</feature>
<keyword evidence="3 8" id="KW-0507">mRNA processing</keyword>
<evidence type="ECO:0000256" key="3">
    <source>
        <dbReference type="ARBA" id="ARBA00022664"/>
    </source>
</evidence>
<evidence type="ECO:0000256" key="4">
    <source>
        <dbReference type="ARBA" id="ARBA00022722"/>
    </source>
</evidence>
<evidence type="ECO:0000256" key="7">
    <source>
        <dbReference type="ARBA" id="ARBA00023242"/>
    </source>
</evidence>
<feature type="domain" description="Xrn1 helical" evidence="11">
    <location>
        <begin position="326"/>
        <end position="800"/>
    </location>
</feature>
<feature type="compositionally biased region" description="Gly residues" evidence="9">
    <location>
        <begin position="862"/>
        <end position="881"/>
    </location>
</feature>
<gene>
    <name evidence="12" type="ORF">A3770_04p34650</name>
</gene>
<proteinExistence type="inferred from homology"/>
<dbReference type="Gene3D" id="3.40.50.12390">
    <property type="match status" value="2"/>
</dbReference>
<evidence type="ECO:0000256" key="1">
    <source>
        <dbReference type="ARBA" id="ARBA00004123"/>
    </source>
</evidence>
<dbReference type="Pfam" id="PF17846">
    <property type="entry name" value="XRN_M"/>
    <property type="match status" value="1"/>
</dbReference>
<dbReference type="FunFam" id="3.40.50.12390:FF:000003">
    <property type="entry name" value="5'-3' exoribonuclease"/>
    <property type="match status" value="1"/>
</dbReference>
<protein>
    <recommendedName>
        <fullName evidence="8">5'-3' exoribonuclease</fullName>
        <ecNumber evidence="8">3.1.13.-</ecNumber>
    </recommendedName>
</protein>
<dbReference type="PANTHER" id="PTHR12341">
    <property type="entry name" value="5'-&gt;3' EXORIBONUCLEASE"/>
    <property type="match status" value="1"/>
</dbReference>
<name>A0A5B8MKG5_9CHLO</name>
<dbReference type="GO" id="GO:0000956">
    <property type="term" value="P:nuclear-transcribed mRNA catabolic process"/>
    <property type="evidence" value="ECO:0007669"/>
    <property type="project" value="TreeGrafter"/>
</dbReference>
<feature type="region of interest" description="Disordered" evidence="9">
    <location>
        <begin position="113"/>
        <end position="132"/>
    </location>
</feature>
<dbReference type="EC" id="3.1.13.-" evidence="8"/>
<dbReference type="CDD" id="cd18673">
    <property type="entry name" value="PIN_XRN1-2-like"/>
    <property type="match status" value="1"/>
</dbReference>
<dbReference type="InterPro" id="IPR004859">
    <property type="entry name" value="Xrn1_N"/>
</dbReference>
<dbReference type="GO" id="GO:0005634">
    <property type="term" value="C:nucleus"/>
    <property type="evidence" value="ECO:0007669"/>
    <property type="project" value="UniProtKB-SubCell"/>
</dbReference>
<dbReference type="InterPro" id="IPR041412">
    <property type="entry name" value="Xrn1_helical"/>
</dbReference>
<dbReference type="Gene3D" id="1.25.40.1050">
    <property type="match status" value="1"/>
</dbReference>
<accession>A0A5B8MKG5</accession>
<keyword evidence="7" id="KW-0539">Nucleus</keyword>
<keyword evidence="6 8" id="KW-0269">Exonuclease</keyword>
<feature type="region of interest" description="Disordered" evidence="9">
    <location>
        <begin position="808"/>
        <end position="846"/>
    </location>
</feature>
<dbReference type="GO" id="GO:0004534">
    <property type="term" value="F:5'-3' RNA exonuclease activity"/>
    <property type="evidence" value="ECO:0007669"/>
    <property type="project" value="UniProtKB-UniRule"/>
</dbReference>
<evidence type="ECO:0000259" key="10">
    <source>
        <dbReference type="Pfam" id="PF03159"/>
    </source>
</evidence>
<evidence type="ECO:0000259" key="11">
    <source>
        <dbReference type="Pfam" id="PF17846"/>
    </source>
</evidence>
<evidence type="ECO:0000256" key="6">
    <source>
        <dbReference type="ARBA" id="ARBA00022839"/>
    </source>
</evidence>
<evidence type="ECO:0000256" key="9">
    <source>
        <dbReference type="SAM" id="MobiDB-lite"/>
    </source>
</evidence>
<dbReference type="FunFam" id="1.25.40.1050:FF:000002">
    <property type="entry name" value="5'-3' exoribonuclease"/>
    <property type="match status" value="1"/>
</dbReference>
<feature type="compositionally biased region" description="Basic and acidic residues" evidence="9">
    <location>
        <begin position="482"/>
        <end position="501"/>
    </location>
</feature>
<dbReference type="Proteomes" id="UP000316726">
    <property type="component" value="Chromosome 4"/>
</dbReference>
<feature type="compositionally biased region" description="Basic and acidic residues" evidence="9">
    <location>
        <begin position="121"/>
        <end position="132"/>
    </location>
</feature>
<feature type="domain" description="Xrn1 N-terminal" evidence="10">
    <location>
        <begin position="1"/>
        <end position="253"/>
    </location>
</feature>
<dbReference type="EMBL" id="CP031037">
    <property type="protein sequence ID" value="QDZ20947.1"/>
    <property type="molecule type" value="Genomic_DNA"/>
</dbReference>
<evidence type="ECO:0000313" key="12">
    <source>
        <dbReference type="EMBL" id="QDZ20947.1"/>
    </source>
</evidence>
<keyword evidence="13" id="KW-1185">Reference proteome</keyword>
<keyword evidence="5 8" id="KW-0378">Hydrolase</keyword>
<comment type="function">
    <text evidence="8">Possesses 5'-&gt;3' exoribonuclease activity. Acts as an endogenous post-transcriptional gene silencing (PTGS) suppressor.</text>
</comment>
<comment type="similarity">
    <text evidence="2 8">Belongs to the 5'-3' exonuclease family. XRN2/RAT1 subfamily.</text>
</comment>
<feature type="compositionally biased region" description="Gly residues" evidence="9">
    <location>
        <begin position="814"/>
        <end position="845"/>
    </location>
</feature>
<dbReference type="PIRSF" id="PIRSF037239">
    <property type="entry name" value="Exonuclease_Xrn2"/>
    <property type="match status" value="1"/>
</dbReference>
<comment type="subcellular location">
    <subcellularLocation>
        <location evidence="1">Nucleus</location>
    </subcellularLocation>
</comment>
<feature type="compositionally biased region" description="Low complexity" evidence="9">
    <location>
        <begin position="882"/>
        <end position="892"/>
    </location>
</feature>
<feature type="region of interest" description="Disordered" evidence="9">
    <location>
        <begin position="414"/>
        <end position="501"/>
    </location>
</feature>
<dbReference type="PANTHER" id="PTHR12341:SF41">
    <property type="entry name" value="5'-3' EXORIBONUCLEASE 2"/>
    <property type="match status" value="1"/>
</dbReference>
<dbReference type="GO" id="GO:0003723">
    <property type="term" value="F:RNA binding"/>
    <property type="evidence" value="ECO:0007669"/>
    <property type="project" value="TreeGrafter"/>
</dbReference>
<keyword evidence="4 8" id="KW-0540">Nuclease</keyword>
<dbReference type="InterPro" id="IPR017151">
    <property type="entry name" value="Xrn2/3/4"/>
</dbReference>
<feature type="compositionally biased region" description="Basic and acidic residues" evidence="9">
    <location>
        <begin position="419"/>
        <end position="429"/>
    </location>
</feature>
<feature type="compositionally biased region" description="Low complexity" evidence="9">
    <location>
        <begin position="430"/>
        <end position="446"/>
    </location>
</feature>
<reference evidence="12 13" key="1">
    <citation type="submission" date="2018-07" db="EMBL/GenBank/DDBJ databases">
        <title>The complete nuclear genome of the prasinophyte Chloropicon primus (CCMP1205).</title>
        <authorList>
            <person name="Pombert J.-F."/>
            <person name="Otis C."/>
            <person name="Turmel M."/>
            <person name="Lemieux C."/>
        </authorList>
    </citation>
    <scope>NUCLEOTIDE SEQUENCE [LARGE SCALE GENOMIC DNA]</scope>
    <source>
        <strain evidence="12 13">CCMP1205</strain>
    </source>
</reference>
<evidence type="ECO:0000256" key="5">
    <source>
        <dbReference type="ARBA" id="ARBA00022801"/>
    </source>
</evidence>